<dbReference type="EMBL" id="JAULBC010000002">
    <property type="protein sequence ID" value="MEX6687320.1"/>
    <property type="molecule type" value="Genomic_DNA"/>
</dbReference>
<gene>
    <name evidence="1" type="ORF">QTN47_07425</name>
</gene>
<proteinExistence type="predicted"/>
<protein>
    <recommendedName>
        <fullName evidence="3">N-acetyltransferase domain-containing protein</fullName>
    </recommendedName>
</protein>
<dbReference type="RefSeq" id="WP_369328724.1">
    <property type="nucleotide sequence ID" value="NZ_JAULBC010000002.1"/>
</dbReference>
<organism evidence="1 2">
    <name type="scientific">Danxiaibacter flavus</name>
    <dbReference type="NCBI Taxonomy" id="3049108"/>
    <lineage>
        <taxon>Bacteria</taxon>
        <taxon>Pseudomonadati</taxon>
        <taxon>Bacteroidota</taxon>
        <taxon>Chitinophagia</taxon>
        <taxon>Chitinophagales</taxon>
        <taxon>Chitinophagaceae</taxon>
        <taxon>Danxiaibacter</taxon>
    </lineage>
</organism>
<evidence type="ECO:0000313" key="1">
    <source>
        <dbReference type="EMBL" id="MEX6687320.1"/>
    </source>
</evidence>
<sequence length="253" mass="28187">MVQDKDSRMTVDIRIFRADENPDDTMRYIQGHRKILEAYGVTQVTSASLDWMNEPYTFIVMVESAELGKVMGGARIQIASGQLPLPIETAIDDLDTSIFDYVKAKIPGRTAEFCGLWNSREVAGFGIGSIFLGRVGVAIIEQLRLGSLFAFASQATYKNCMRVGFRIIKKLGINGTFYYPKEDLLATALIIEDPADLEGANEEDRERILDMRNRPVQTAIEKGPKGEIIVNYDLRVNSASVLNLPLESHFATT</sequence>
<name>A0ABV3ZCK5_9BACT</name>
<dbReference type="Proteomes" id="UP001560573">
    <property type="component" value="Unassembled WGS sequence"/>
</dbReference>
<evidence type="ECO:0000313" key="2">
    <source>
        <dbReference type="Proteomes" id="UP001560573"/>
    </source>
</evidence>
<comment type="caution">
    <text evidence="1">The sequence shown here is derived from an EMBL/GenBank/DDBJ whole genome shotgun (WGS) entry which is preliminary data.</text>
</comment>
<keyword evidence="2" id="KW-1185">Reference proteome</keyword>
<accession>A0ABV3ZCK5</accession>
<reference evidence="1 2" key="1">
    <citation type="submission" date="2023-07" db="EMBL/GenBank/DDBJ databases">
        <authorList>
            <person name="Lian W.-H."/>
        </authorList>
    </citation>
    <scope>NUCLEOTIDE SEQUENCE [LARGE SCALE GENOMIC DNA]</scope>
    <source>
        <strain evidence="1 2">SYSU DXS3180</strain>
    </source>
</reference>
<evidence type="ECO:0008006" key="3">
    <source>
        <dbReference type="Google" id="ProtNLM"/>
    </source>
</evidence>